<comment type="caution">
    <text evidence="1">The sequence shown here is derived from an EMBL/GenBank/DDBJ whole genome shotgun (WGS) entry which is preliminary data.</text>
</comment>
<protein>
    <submittedName>
        <fullName evidence="1">Uncharacterized protein</fullName>
    </submittedName>
</protein>
<accession>A0ABQ6M532</accession>
<keyword evidence="2" id="KW-1185">Reference proteome</keyword>
<dbReference type="Proteomes" id="UP001165060">
    <property type="component" value="Unassembled WGS sequence"/>
</dbReference>
<sequence length="176" mass="18843">MMIRRLATLPELLRGSNHVVIPLLQPAASPHSRFGQSDPGAWPLTQLGSADRGRGTMYAGDDGVQEPGSVAVDEPFVVKIQAPLDNSGDSAGGIGMMVPTTLLLRNESKTFRRLVGEEEKGHSRLLRAALSGPSQEAFVWATVSPSSTSLLGKMGLGGKVVNIFTDSKMEEELERF</sequence>
<evidence type="ECO:0000313" key="2">
    <source>
        <dbReference type="Proteomes" id="UP001165060"/>
    </source>
</evidence>
<reference evidence="1 2" key="1">
    <citation type="journal article" date="2023" name="Commun. Biol.">
        <title>Genome analysis of Parmales, the sister group of diatoms, reveals the evolutionary specialization of diatoms from phago-mixotrophs to photoautotrophs.</title>
        <authorList>
            <person name="Ban H."/>
            <person name="Sato S."/>
            <person name="Yoshikawa S."/>
            <person name="Yamada K."/>
            <person name="Nakamura Y."/>
            <person name="Ichinomiya M."/>
            <person name="Sato N."/>
            <person name="Blanc-Mathieu R."/>
            <person name="Endo H."/>
            <person name="Kuwata A."/>
            <person name="Ogata H."/>
        </authorList>
    </citation>
    <scope>NUCLEOTIDE SEQUENCE [LARGE SCALE GENOMIC DNA]</scope>
</reference>
<proteinExistence type="predicted"/>
<evidence type="ECO:0000313" key="1">
    <source>
        <dbReference type="EMBL" id="GMI19576.1"/>
    </source>
</evidence>
<organism evidence="1 2">
    <name type="scientific">Tetraparma gracilis</name>
    <dbReference type="NCBI Taxonomy" id="2962635"/>
    <lineage>
        <taxon>Eukaryota</taxon>
        <taxon>Sar</taxon>
        <taxon>Stramenopiles</taxon>
        <taxon>Ochrophyta</taxon>
        <taxon>Bolidophyceae</taxon>
        <taxon>Parmales</taxon>
        <taxon>Triparmaceae</taxon>
        <taxon>Tetraparma</taxon>
    </lineage>
</organism>
<name>A0ABQ6M532_9STRA</name>
<dbReference type="EMBL" id="BRYB01003726">
    <property type="protein sequence ID" value="GMI19576.1"/>
    <property type="molecule type" value="Genomic_DNA"/>
</dbReference>
<gene>
    <name evidence="1" type="ORF">TeGR_g8795</name>
</gene>